<dbReference type="EMBL" id="MF101435">
    <property type="protein sequence ID" value="ARW64941.1"/>
    <property type="molecule type" value="Genomic_DNA"/>
</dbReference>
<name>A0A1Z1MGQ0_9FLOR</name>
<gene>
    <name evidence="1" type="primary">ycf80</name>
</gene>
<evidence type="ECO:0000313" key="1">
    <source>
        <dbReference type="EMBL" id="ARW64941.1"/>
    </source>
</evidence>
<organism evidence="1">
    <name type="scientific">Polysiphonia sertularioides</name>
    <dbReference type="NCBI Taxonomy" id="945028"/>
    <lineage>
        <taxon>Eukaryota</taxon>
        <taxon>Rhodophyta</taxon>
        <taxon>Florideophyceae</taxon>
        <taxon>Rhodymeniophycidae</taxon>
        <taxon>Ceramiales</taxon>
        <taxon>Rhodomelaceae</taxon>
        <taxon>Polysiphonioideae</taxon>
        <taxon>Polysiphonia</taxon>
    </lineage>
</organism>
<protein>
    <recommendedName>
        <fullName evidence="2">Ycf80</fullName>
    </recommendedName>
</protein>
<proteinExistence type="predicted"/>
<sequence length="474" mass="55633">MILSNFIVPFILNNNYSEHNVLKQQDNSSKTIYTFKKINEHKQSMLLALSTKKTNESVKLLEKHIPFKKFVYPNIWQKLSTTYLQETVFLSPVNKLNTSYINLLRKKGLSVYDSSQNRIFLNKFIKDLDNGTINVQYNDKFAKTFNYIDFTYIKYSWPKIVNVQRLKLHNLKNNISSFFVNGKITPPNNSIPLFVLTNDSNEIIMSESVNQFSKLGHLSTFYGSLIPKLFSNPRNSKFYTCLIFVNPNDAVEYKDFLRHKNSLSTNSLNIKVVPSNLSIYFKLKSFFANSVDFRLIPDLKEVSDLLFEYSKYSNLHFDKSQKHGRKFFQGQPLYSINNLNFKNTTKHSTYNNIYFFPNSRQYNNSNTFFLNYSTAQSAWNKFKEENKGICLPRNPSISVSNVELFMKRSEEEKEFDKIVFLPSLQTYKFLKEYLIINFKGQSSFYGWLSDKGLAMKTLCYRVFWSLVSRQPNTL</sequence>
<dbReference type="AlphaFoldDB" id="A0A1Z1MGQ0"/>
<geneLocation type="chloroplast" evidence="1"/>
<evidence type="ECO:0008006" key="2">
    <source>
        <dbReference type="Google" id="ProtNLM"/>
    </source>
</evidence>
<reference evidence="1" key="1">
    <citation type="journal article" date="2017" name="J. Phycol.">
        <title>Analysis of chloroplast genomes and a supermatrix inform reclassification of the Rhodomelaceae (Rhodophyta).</title>
        <authorList>
            <person name="Diaz-Tapia P."/>
            <person name="Maggs C.A."/>
            <person name="West J.A."/>
            <person name="Verbruggen H."/>
        </authorList>
    </citation>
    <scope>NUCLEOTIDE SEQUENCE</scope>
    <source>
        <strain evidence="1">PD0001</strain>
    </source>
</reference>
<keyword evidence="1" id="KW-0934">Plastid</keyword>
<keyword evidence="1" id="KW-0150">Chloroplast</keyword>
<accession>A0A1Z1MGQ0</accession>